<dbReference type="Pfam" id="PF13489">
    <property type="entry name" value="Methyltransf_23"/>
    <property type="match status" value="1"/>
</dbReference>
<organism evidence="1 2">
    <name type="scientific">Geothrix oryzae</name>
    <dbReference type="NCBI Taxonomy" id="2927975"/>
    <lineage>
        <taxon>Bacteria</taxon>
        <taxon>Pseudomonadati</taxon>
        <taxon>Acidobacteriota</taxon>
        <taxon>Holophagae</taxon>
        <taxon>Holophagales</taxon>
        <taxon>Holophagaceae</taxon>
        <taxon>Geothrix</taxon>
    </lineage>
</organism>
<evidence type="ECO:0008006" key="3">
    <source>
        <dbReference type="Google" id="ProtNLM"/>
    </source>
</evidence>
<dbReference type="Proteomes" id="UP001242010">
    <property type="component" value="Chromosome"/>
</dbReference>
<dbReference type="InterPro" id="IPR029063">
    <property type="entry name" value="SAM-dependent_MTases_sf"/>
</dbReference>
<dbReference type="Gene3D" id="3.40.50.150">
    <property type="entry name" value="Vaccinia Virus protein VP39"/>
    <property type="match status" value="1"/>
</dbReference>
<evidence type="ECO:0000313" key="2">
    <source>
        <dbReference type="Proteomes" id="UP001242010"/>
    </source>
</evidence>
<sequence>MKRLRSALVRLVKQSYALTAFYYLWTDCLADLRFRWGDIASHSGTLHESLEPPESLDYIQGLFSDYARYSGGALLCGKAAEVGPGDNCGVGLLLLEGGCQSVDLVDRFYAHRDPERQAEIYRRLAEHHPGVARILEGACLQDEGTFPGIHRHYGEAASAESFFHEGQDYDLILSRAVLEHVRDPLLALRRMTEALRPGGLLLHKVDLRDHGMFSDHHGELKWLETPGRVHRRMSRASGRPNRILLHRYRSALASLPLETDLLITRLAGVGDIDPHVPYEAIPSDLRHRALAVVASRKEHFASEFEDAPPADLSVTGFFLVGRKPPFGA</sequence>
<reference evidence="2" key="1">
    <citation type="journal article" date="2023" name="Int. J. Syst. Evol. Microbiol.">
        <title>Mesoterricola silvestris gen. nov., sp. nov., Mesoterricola sediminis sp. nov., Geothrix oryzae sp. nov., Geothrix edaphica sp. nov., Geothrix rubra sp. nov., and Geothrix limicola sp. nov., six novel members of Acidobacteriota isolated from soils.</title>
        <authorList>
            <person name="Itoh H."/>
            <person name="Sugisawa Y."/>
            <person name="Mise K."/>
            <person name="Xu Z."/>
            <person name="Kuniyasu M."/>
            <person name="Ushijima N."/>
            <person name="Kawano K."/>
            <person name="Kobayashi E."/>
            <person name="Shiratori Y."/>
            <person name="Masuda Y."/>
            <person name="Senoo K."/>
        </authorList>
    </citation>
    <scope>NUCLEOTIDE SEQUENCE [LARGE SCALE GENOMIC DNA]</scope>
    <source>
        <strain evidence="2">Red222</strain>
    </source>
</reference>
<dbReference type="SUPFAM" id="SSF53335">
    <property type="entry name" value="S-adenosyl-L-methionine-dependent methyltransferases"/>
    <property type="match status" value="1"/>
</dbReference>
<dbReference type="EMBL" id="AP027079">
    <property type="protein sequence ID" value="BDU70054.1"/>
    <property type="molecule type" value="Genomic_DNA"/>
</dbReference>
<protein>
    <recommendedName>
        <fullName evidence="3">Methyltransferase domain-containing protein</fullName>
    </recommendedName>
</protein>
<accession>A0ABN6V1Z0</accession>
<proteinExistence type="predicted"/>
<name>A0ABN6V1Z0_9BACT</name>
<keyword evidence="2" id="KW-1185">Reference proteome</keyword>
<gene>
    <name evidence="1" type="ORF">GETHOR_21550</name>
</gene>
<evidence type="ECO:0000313" key="1">
    <source>
        <dbReference type="EMBL" id="BDU70054.1"/>
    </source>
</evidence>